<feature type="transmembrane region" description="Helical" evidence="6">
    <location>
        <begin position="378"/>
        <end position="401"/>
    </location>
</feature>
<feature type="transmembrane region" description="Helical" evidence="6">
    <location>
        <begin position="757"/>
        <end position="782"/>
    </location>
</feature>
<evidence type="ECO:0000256" key="5">
    <source>
        <dbReference type="ARBA" id="ARBA00023136"/>
    </source>
</evidence>
<keyword evidence="9" id="KW-0449">Lipoprotein</keyword>
<dbReference type="PANTHER" id="PTHR30572:SF18">
    <property type="entry name" value="ABC-TYPE MACROLIDE FAMILY EXPORT SYSTEM PERMEASE COMPONENT 2"/>
    <property type="match status" value="1"/>
</dbReference>
<dbReference type="RefSeq" id="WP_144916527.1">
    <property type="nucleotide sequence ID" value="NZ_VLLI01000019.1"/>
</dbReference>
<sequence>MIKNYLKVAWRNLIKNKAHTFINIAGLSVGLACSLLILLWVQNEMDVDAFHKNGKNLYSVYERQFFDHKVTAQYFTPGLLASELKKAIPEIKYATSSTTGFEERHTFKVGDKILKIEGAAADSDFFKMFSYPLLQGNAQNALNNISGIAISKKMAENFFGSPQTAMGKTIRYDNQKDLIVTAVFDNIGANSSEKFDYITNWQAYLKDNPWALNWDNNSPLTYIQLRDDANPVLVDKKITHLLTSYNKFEKKGIFTQDLSLQRFDQKYLHSNFKNGVIDGGRIEYVQLFSIVAVFILLIACINFMNLATARSVKRAKEIGVRKAIGAVKSILVWQFIGESLLLTSIAVIISLVFLTVLLPVFNQITQKQIELPFNQPLFWIKLLGITIITGLVSGSYPALFLSSFNPVKVLKGTLKLDSGTVIFRKGLVVFQFVLSIILIIGTIIVSKQINYTQSINLGFDRENMIYVPLEGNLVTNYEVLKNEALKMPGIQSITRTDCTPTNITPSTIGVHWIGKDPNLNISFNDASVGYDYINTMKLKMVAGRDFSKDNATDSAGYIINETALKRIGYTDPIGKPFDQWGNKGIIIGVVKDFHFNSLHEQIKPLILRYGEKDISGYLMLRTQPGKTKTALASMETICKQLNPNFQFTYAFSDEEYNKLYNNEQIVGNLSNAFAFLAIFISCLGLLGLAMFTAEQRVKEIGIRKVLGASVSSLFALLSSEFLWLIVIALIIASPIAWYTMNIWLHNFAYYIPLQFSVFALAGGLIIFIALATVSVQAIKAALINPIKSLRSE</sequence>
<dbReference type="GO" id="GO:0005886">
    <property type="term" value="C:plasma membrane"/>
    <property type="evidence" value="ECO:0007669"/>
    <property type="project" value="UniProtKB-SubCell"/>
</dbReference>
<evidence type="ECO:0000313" key="9">
    <source>
        <dbReference type="EMBL" id="TWI94591.1"/>
    </source>
</evidence>
<dbReference type="InterPro" id="IPR025857">
    <property type="entry name" value="MacB_PCD"/>
</dbReference>
<comment type="subcellular location">
    <subcellularLocation>
        <location evidence="1">Cell membrane</location>
        <topology evidence="1">Multi-pass membrane protein</topology>
    </subcellularLocation>
</comment>
<organism evidence="9 10">
    <name type="scientific">Mucilaginibacter frigoritolerans</name>
    <dbReference type="NCBI Taxonomy" id="652788"/>
    <lineage>
        <taxon>Bacteria</taxon>
        <taxon>Pseudomonadati</taxon>
        <taxon>Bacteroidota</taxon>
        <taxon>Sphingobacteriia</taxon>
        <taxon>Sphingobacteriales</taxon>
        <taxon>Sphingobacteriaceae</taxon>
        <taxon>Mucilaginibacter</taxon>
    </lineage>
</organism>
<evidence type="ECO:0000259" key="7">
    <source>
        <dbReference type="Pfam" id="PF02687"/>
    </source>
</evidence>
<feature type="transmembrane region" description="Helical" evidence="6">
    <location>
        <begin position="422"/>
        <end position="445"/>
    </location>
</feature>
<keyword evidence="2" id="KW-1003">Cell membrane</keyword>
<feature type="transmembrane region" description="Helical" evidence="6">
    <location>
        <begin position="330"/>
        <end position="358"/>
    </location>
</feature>
<dbReference type="Pfam" id="PF12704">
    <property type="entry name" value="MacB_PCD"/>
    <property type="match status" value="1"/>
</dbReference>
<reference evidence="9 10" key="1">
    <citation type="submission" date="2019-07" db="EMBL/GenBank/DDBJ databases">
        <title>Genomic Encyclopedia of Archaeal and Bacterial Type Strains, Phase II (KMG-II): from individual species to whole genera.</title>
        <authorList>
            <person name="Goeker M."/>
        </authorList>
    </citation>
    <scope>NUCLEOTIDE SEQUENCE [LARGE SCALE GENOMIC DNA]</scope>
    <source>
        <strain evidence="9 10">ATCC BAA-1854</strain>
    </source>
</reference>
<dbReference type="AlphaFoldDB" id="A0A562TLX5"/>
<evidence type="ECO:0000256" key="6">
    <source>
        <dbReference type="SAM" id="Phobius"/>
    </source>
</evidence>
<feature type="domain" description="MacB-like periplasmic core" evidence="8">
    <location>
        <begin position="20"/>
        <end position="240"/>
    </location>
</feature>
<dbReference type="PROSITE" id="PS51257">
    <property type="entry name" value="PROKAR_LIPOPROTEIN"/>
    <property type="match status" value="1"/>
</dbReference>
<dbReference type="PANTHER" id="PTHR30572">
    <property type="entry name" value="MEMBRANE COMPONENT OF TRANSPORTER-RELATED"/>
    <property type="match status" value="1"/>
</dbReference>
<evidence type="ECO:0000259" key="8">
    <source>
        <dbReference type="Pfam" id="PF12704"/>
    </source>
</evidence>
<dbReference type="Proteomes" id="UP000317010">
    <property type="component" value="Unassembled WGS sequence"/>
</dbReference>
<dbReference type="InterPro" id="IPR050250">
    <property type="entry name" value="Macrolide_Exporter_MacB"/>
</dbReference>
<keyword evidence="4 6" id="KW-1133">Transmembrane helix</keyword>
<evidence type="ECO:0000256" key="1">
    <source>
        <dbReference type="ARBA" id="ARBA00004651"/>
    </source>
</evidence>
<feature type="transmembrane region" description="Helical" evidence="6">
    <location>
        <begin position="287"/>
        <end position="309"/>
    </location>
</feature>
<evidence type="ECO:0000313" key="10">
    <source>
        <dbReference type="Proteomes" id="UP000317010"/>
    </source>
</evidence>
<keyword evidence="3 6" id="KW-0812">Transmembrane</keyword>
<feature type="transmembrane region" description="Helical" evidence="6">
    <location>
        <begin position="672"/>
        <end position="693"/>
    </location>
</feature>
<feature type="transmembrane region" description="Helical" evidence="6">
    <location>
        <begin position="713"/>
        <end position="737"/>
    </location>
</feature>
<dbReference type="EMBL" id="VLLI01000019">
    <property type="protein sequence ID" value="TWI94591.1"/>
    <property type="molecule type" value="Genomic_DNA"/>
</dbReference>
<gene>
    <name evidence="9" type="ORF">JN11_04702</name>
</gene>
<protein>
    <submittedName>
        <fullName evidence="9">ABC-type lipoprotein release transport system permease subunit</fullName>
    </submittedName>
</protein>
<dbReference type="Pfam" id="PF02687">
    <property type="entry name" value="FtsX"/>
    <property type="match status" value="2"/>
</dbReference>
<dbReference type="OrthoDB" id="1451596at2"/>
<proteinExistence type="predicted"/>
<accession>A0A562TLX5</accession>
<comment type="caution">
    <text evidence="9">The sequence shown here is derived from an EMBL/GenBank/DDBJ whole genome shotgun (WGS) entry which is preliminary data.</text>
</comment>
<feature type="transmembrane region" description="Helical" evidence="6">
    <location>
        <begin position="21"/>
        <end position="41"/>
    </location>
</feature>
<name>A0A562TLX5_9SPHI</name>
<evidence type="ECO:0000256" key="3">
    <source>
        <dbReference type="ARBA" id="ARBA00022692"/>
    </source>
</evidence>
<evidence type="ECO:0000256" key="4">
    <source>
        <dbReference type="ARBA" id="ARBA00022989"/>
    </source>
</evidence>
<dbReference type="GO" id="GO:0022857">
    <property type="term" value="F:transmembrane transporter activity"/>
    <property type="evidence" value="ECO:0007669"/>
    <property type="project" value="TreeGrafter"/>
</dbReference>
<feature type="domain" description="ABC3 transporter permease C-terminal" evidence="7">
    <location>
        <begin position="290"/>
        <end position="403"/>
    </location>
</feature>
<evidence type="ECO:0000256" key="2">
    <source>
        <dbReference type="ARBA" id="ARBA00022475"/>
    </source>
</evidence>
<keyword evidence="5 6" id="KW-0472">Membrane</keyword>
<dbReference type="InterPro" id="IPR003838">
    <property type="entry name" value="ABC3_permease_C"/>
</dbReference>
<feature type="domain" description="ABC3 transporter permease C-terminal" evidence="7">
    <location>
        <begin position="672"/>
        <end position="784"/>
    </location>
</feature>
<keyword evidence="10" id="KW-1185">Reference proteome</keyword>